<feature type="domain" description="Sushi" evidence="6">
    <location>
        <begin position="250"/>
        <end position="312"/>
    </location>
</feature>
<evidence type="ECO:0000313" key="7">
    <source>
        <dbReference type="EMBL" id="KAL3868044.1"/>
    </source>
</evidence>
<dbReference type="Pfam" id="PF00084">
    <property type="entry name" value="Sushi"/>
    <property type="match status" value="5"/>
</dbReference>
<organism evidence="7 8">
    <name type="scientific">Sinanodonta woodiana</name>
    <name type="common">Chinese pond mussel</name>
    <name type="synonym">Anodonta woodiana</name>
    <dbReference type="NCBI Taxonomy" id="1069815"/>
    <lineage>
        <taxon>Eukaryota</taxon>
        <taxon>Metazoa</taxon>
        <taxon>Spiralia</taxon>
        <taxon>Lophotrochozoa</taxon>
        <taxon>Mollusca</taxon>
        <taxon>Bivalvia</taxon>
        <taxon>Autobranchia</taxon>
        <taxon>Heteroconchia</taxon>
        <taxon>Palaeoheterodonta</taxon>
        <taxon>Unionida</taxon>
        <taxon>Unionoidea</taxon>
        <taxon>Unionidae</taxon>
        <taxon>Unioninae</taxon>
        <taxon>Sinanodonta</taxon>
    </lineage>
</organism>
<dbReference type="InterPro" id="IPR000436">
    <property type="entry name" value="Sushi_SCR_CCP_dom"/>
</dbReference>
<dbReference type="CDD" id="cd00033">
    <property type="entry name" value="CCP"/>
    <property type="match status" value="5"/>
</dbReference>
<comment type="caution">
    <text evidence="4">Lacks conserved residue(s) required for the propagation of feature annotation.</text>
</comment>
<reference evidence="7 8" key="1">
    <citation type="submission" date="2024-11" db="EMBL/GenBank/DDBJ databases">
        <title>Chromosome-level genome assembly of the freshwater bivalve Anodonta woodiana.</title>
        <authorList>
            <person name="Chen X."/>
        </authorList>
    </citation>
    <scope>NUCLEOTIDE SEQUENCE [LARGE SCALE GENOMIC DNA]</scope>
    <source>
        <strain evidence="7">MN2024</strain>
        <tissue evidence="7">Gills</tissue>
    </source>
</reference>
<feature type="transmembrane region" description="Helical" evidence="5">
    <location>
        <begin position="327"/>
        <end position="349"/>
    </location>
</feature>
<feature type="domain" description="Sushi" evidence="6">
    <location>
        <begin position="58"/>
        <end position="121"/>
    </location>
</feature>
<evidence type="ECO:0000259" key="6">
    <source>
        <dbReference type="PROSITE" id="PS50923"/>
    </source>
</evidence>
<evidence type="ECO:0000256" key="5">
    <source>
        <dbReference type="SAM" id="Phobius"/>
    </source>
</evidence>
<protein>
    <recommendedName>
        <fullName evidence="6">Sushi domain-containing protein</fullName>
    </recommendedName>
</protein>
<evidence type="ECO:0000256" key="3">
    <source>
        <dbReference type="ARBA" id="ARBA00023157"/>
    </source>
</evidence>
<evidence type="ECO:0000256" key="2">
    <source>
        <dbReference type="ARBA" id="ARBA00022737"/>
    </source>
</evidence>
<proteinExistence type="predicted"/>
<feature type="non-terminal residue" evidence="7">
    <location>
        <position position="355"/>
    </location>
</feature>
<name>A0ABD3W2E0_SINWO</name>
<dbReference type="PANTHER" id="PTHR45656:SF4">
    <property type="entry name" value="PROTEIN CBR-CLEC-78"/>
    <property type="match status" value="1"/>
</dbReference>
<keyword evidence="2" id="KW-0677">Repeat</keyword>
<keyword evidence="5" id="KW-1133">Transmembrane helix</keyword>
<dbReference type="Gene3D" id="2.10.70.10">
    <property type="entry name" value="Complement Module, domain 1"/>
    <property type="match status" value="5"/>
</dbReference>
<dbReference type="PROSITE" id="PS50923">
    <property type="entry name" value="SUSHI"/>
    <property type="match status" value="4"/>
</dbReference>
<keyword evidence="4" id="KW-0768">Sushi</keyword>
<feature type="domain" description="Sushi" evidence="6">
    <location>
        <begin position="122"/>
        <end position="185"/>
    </location>
</feature>
<dbReference type="Proteomes" id="UP001634394">
    <property type="component" value="Unassembled WGS sequence"/>
</dbReference>
<gene>
    <name evidence="7" type="ORF">ACJMK2_040883</name>
</gene>
<dbReference type="SUPFAM" id="SSF57535">
    <property type="entry name" value="Complement control module/SCR domain"/>
    <property type="match status" value="5"/>
</dbReference>
<evidence type="ECO:0000256" key="4">
    <source>
        <dbReference type="PROSITE-ProRule" id="PRU00302"/>
    </source>
</evidence>
<keyword evidence="1" id="KW-0732">Signal</keyword>
<keyword evidence="5" id="KW-0812">Transmembrane</keyword>
<dbReference type="SMART" id="SM00032">
    <property type="entry name" value="CCP"/>
    <property type="match status" value="5"/>
</dbReference>
<accession>A0ABD3W2E0</accession>
<feature type="disulfide bond" evidence="4">
    <location>
        <begin position="156"/>
        <end position="183"/>
    </location>
</feature>
<feature type="disulfide bond" evidence="4">
    <location>
        <begin position="92"/>
        <end position="119"/>
    </location>
</feature>
<keyword evidence="8" id="KW-1185">Reference proteome</keyword>
<feature type="domain" description="Sushi" evidence="6">
    <location>
        <begin position="186"/>
        <end position="249"/>
    </location>
</feature>
<dbReference type="InterPro" id="IPR035976">
    <property type="entry name" value="Sushi/SCR/CCP_sf"/>
</dbReference>
<evidence type="ECO:0000256" key="1">
    <source>
        <dbReference type="ARBA" id="ARBA00022729"/>
    </source>
</evidence>
<dbReference type="AlphaFoldDB" id="A0ABD3W2E0"/>
<feature type="disulfide bond" evidence="4">
    <location>
        <begin position="220"/>
        <end position="247"/>
    </location>
</feature>
<comment type="caution">
    <text evidence="7">The sequence shown here is derived from an EMBL/GenBank/DDBJ whole genome shotgun (WGS) entry which is preliminary data.</text>
</comment>
<evidence type="ECO:0000313" key="8">
    <source>
        <dbReference type="Proteomes" id="UP001634394"/>
    </source>
</evidence>
<dbReference type="PANTHER" id="PTHR45656">
    <property type="entry name" value="PROTEIN CBR-CLEC-78"/>
    <property type="match status" value="1"/>
</dbReference>
<sequence>MDTIGERHNGIVEYQVGIEGSLTFNSSVSIRCQDGYTLTGADHVRCVANNVWDGTLVVRCHDNMLQSINGFLRYDLGIEGNLTYDSTVSIRCRVGYNLIGTDHVRCNAYSHWDGTLGNCSVVRCVDRILQRNNSFLIYESGIEGNLTYNATVSIGCQIGYKLAGLDRIRCNAYGIWNGSLGHCSVVRCVDESLQRNNSIILYQSGIEGNLTYNATVYIGCKVGYTLTGIDLVRCNEHGHWNATLGNCSVTRCTEMVPPEYGEIVVEAGTAGRWSFNTRVAIICNTGYSLNGDTLIKCLETGRWTNALGYCLAIQEKNADEGKCKTSVLGWAITGPLCLILLATIIATCFRFRRHL</sequence>
<keyword evidence="3 4" id="KW-1015">Disulfide bond</keyword>
<dbReference type="InterPro" id="IPR051277">
    <property type="entry name" value="SEZ6_CSMD_C4BPB_Regulators"/>
</dbReference>
<dbReference type="EMBL" id="JBJQND010000008">
    <property type="protein sequence ID" value="KAL3868044.1"/>
    <property type="molecule type" value="Genomic_DNA"/>
</dbReference>
<feature type="disulfide bond" evidence="4">
    <location>
        <begin position="283"/>
        <end position="310"/>
    </location>
</feature>
<keyword evidence="5" id="KW-0472">Membrane</keyword>